<dbReference type="Pfam" id="PF00931">
    <property type="entry name" value="NB-ARC"/>
    <property type="match status" value="1"/>
</dbReference>
<feature type="domain" description="DUF7779" evidence="4">
    <location>
        <begin position="331"/>
        <end position="418"/>
    </location>
</feature>
<keyword evidence="2" id="KW-0175">Coiled coil</keyword>
<evidence type="ECO:0000259" key="4">
    <source>
        <dbReference type="Pfam" id="PF25000"/>
    </source>
</evidence>
<evidence type="ECO:0000256" key="2">
    <source>
        <dbReference type="SAM" id="Coils"/>
    </source>
</evidence>
<dbReference type="eggNOG" id="COG0457">
    <property type="taxonomic scope" value="Bacteria"/>
</dbReference>
<sequence>MNALPLAAFNELVFALSPPPGLLPPPSAPQSDRVFALMEWAKGTDGCGLGQVIRALEMGSPWASQGQTSVYPEKLWNVPHGRNPFFTGRDAQLNKLHEILQKAGKAALSGMPGVGKTQLAIEYTYLCRDEYQHVFWVKAETDSELMASFVEIATLLNLPTLRQDDQSQIVKAVKRWLEQNDGWLLVADNADNLSMVQKHLPGAHQGRILFTTRDSATGQLQCIKVEKFKPEDGDGALLLLCRAKLLCQGANLDDAALEERELAKQIDREMDGLPLALDQAGAYIEEVPSSLAEYLQRYRQAGDQLRKRRGDLAPDHTSVTVTFNLAVKQIELQNPAAAQLVRACAFLSPDAIPEEIFTANPTVWEEPLRISLEGPVTFNNVFREVTRFSLLSRDVKKRLLGIHRLVQEVILDSLSADKKRFWAKRAVLAIEQVFPDPRARAAWNECERLLSQAKIAAKHIDRWKFRHNSAFNLLDNMQRYLGTMSRYAEAEQISMNAVRFLEDLENLNIQPLISSLLHLGDSYLKQAKFFEAKCTLEKAQKMSLHMLGDQHLLTANCFSFMGELSLRQGWLSEAEKLFSRALNVNVFGKNHAATAKTLSNLAVVIDRMGRPAEAESHARVALSIAKTELDPKDFLTAAILHTLGELLMNLGNYQEAEATMLRSLAIIEEQLGPEHSYKATGMINLALLHECRGNYPEAERLTRKALTMRIRIFGSCHPDVAQATNNLGLLMMKQSHFSEAKELFESALNLNKKILGSGHFEVALNMHNLAWACEELGEIAEAEELYNRSLRLHQAIYGEDQDHPDIARTLNNLGGLKMRLDKLEQAEALLREALAMEQRLFGPNNVALVEELLSLANLLLTLGNPVESEEFYERALKICTASLPLNHQHTRLAHIGLANSRRVQGKH</sequence>
<dbReference type="PROSITE" id="PS50005">
    <property type="entry name" value="TPR"/>
    <property type="match status" value="1"/>
</dbReference>
<evidence type="ECO:0000313" key="6">
    <source>
        <dbReference type="Proteomes" id="UP000000557"/>
    </source>
</evidence>
<dbReference type="STRING" id="251221.gene:10761610"/>
<dbReference type="InParanoid" id="Q7NDZ0"/>
<dbReference type="eggNOG" id="COG3903">
    <property type="taxonomic scope" value="Bacteria"/>
</dbReference>
<organism evidence="5 6">
    <name type="scientific">Gloeobacter violaceus (strain ATCC 29082 / PCC 7421)</name>
    <dbReference type="NCBI Taxonomy" id="251221"/>
    <lineage>
        <taxon>Bacteria</taxon>
        <taxon>Bacillati</taxon>
        <taxon>Cyanobacteriota</taxon>
        <taxon>Cyanophyceae</taxon>
        <taxon>Gloeobacterales</taxon>
        <taxon>Gloeobacteraceae</taxon>
        <taxon>Gloeobacter</taxon>
    </lineage>
</organism>
<dbReference type="GO" id="GO:0043531">
    <property type="term" value="F:ADP binding"/>
    <property type="evidence" value="ECO:0007669"/>
    <property type="project" value="InterPro"/>
</dbReference>
<dbReference type="InterPro" id="IPR053137">
    <property type="entry name" value="NLR-like"/>
</dbReference>
<dbReference type="HOGENOM" id="CLU_000288_125_8_3"/>
<dbReference type="EnsemblBacteria" id="BAC92033">
    <property type="protein sequence ID" value="BAC92033"/>
    <property type="gene ID" value="BAC92033"/>
</dbReference>
<feature type="repeat" description="TPR" evidence="1">
    <location>
        <begin position="721"/>
        <end position="754"/>
    </location>
</feature>
<dbReference type="PRINTS" id="PR00381">
    <property type="entry name" value="KINESINLIGHT"/>
</dbReference>
<evidence type="ECO:0000259" key="3">
    <source>
        <dbReference type="Pfam" id="PF00931"/>
    </source>
</evidence>
<protein>
    <submittedName>
        <fullName evidence="5">Gll4092 protein</fullName>
    </submittedName>
</protein>
<dbReference type="InterPro" id="IPR019734">
    <property type="entry name" value="TPR_rpt"/>
</dbReference>
<evidence type="ECO:0000256" key="1">
    <source>
        <dbReference type="PROSITE-ProRule" id="PRU00339"/>
    </source>
</evidence>
<dbReference type="KEGG" id="gvi:gll4092"/>
<dbReference type="InterPro" id="IPR027417">
    <property type="entry name" value="P-loop_NTPase"/>
</dbReference>
<dbReference type="PANTHER" id="PTHR46082">
    <property type="entry name" value="ATP/GTP-BINDING PROTEIN-RELATED"/>
    <property type="match status" value="1"/>
</dbReference>
<name>Q7NDZ0_GLOVI</name>
<gene>
    <name evidence="5" type="ordered locus">gll4092</name>
</gene>
<evidence type="ECO:0000313" key="5">
    <source>
        <dbReference type="EMBL" id="BAC92033.1"/>
    </source>
</evidence>
<dbReference type="InterPro" id="IPR002182">
    <property type="entry name" value="NB-ARC"/>
</dbReference>
<proteinExistence type="predicted"/>
<dbReference type="InterPro" id="IPR056681">
    <property type="entry name" value="DUF7779"/>
</dbReference>
<dbReference type="PANTHER" id="PTHR46082:SF6">
    <property type="entry name" value="AAA+ ATPASE DOMAIN-CONTAINING PROTEIN-RELATED"/>
    <property type="match status" value="1"/>
</dbReference>
<dbReference type="SUPFAM" id="SSF48452">
    <property type="entry name" value="TPR-like"/>
    <property type="match status" value="2"/>
</dbReference>
<dbReference type="Gene3D" id="1.25.40.10">
    <property type="entry name" value="Tetratricopeptide repeat domain"/>
    <property type="match status" value="3"/>
</dbReference>
<dbReference type="Pfam" id="PF13424">
    <property type="entry name" value="TPR_12"/>
    <property type="match status" value="4"/>
</dbReference>
<reference evidence="5 6" key="1">
    <citation type="journal article" date="2003" name="DNA Res.">
        <title>Complete genome structure of Gloeobacter violaceus PCC 7421, a cyanobacterium that lacks thylakoids.</title>
        <authorList>
            <person name="Nakamura Y."/>
            <person name="Kaneko T."/>
            <person name="Sato S."/>
            <person name="Mimuro M."/>
            <person name="Miyashita H."/>
            <person name="Tsuchiya T."/>
            <person name="Sasamoto S."/>
            <person name="Watanabe A."/>
            <person name="Kawashima K."/>
            <person name="Kishida Y."/>
            <person name="Kiyokawa C."/>
            <person name="Kohara M."/>
            <person name="Matsumoto M."/>
            <person name="Matsuno A."/>
            <person name="Nakazaki N."/>
            <person name="Shimpo S."/>
            <person name="Takeuchi C."/>
            <person name="Yamada M."/>
            <person name="Tabata S."/>
        </authorList>
    </citation>
    <scope>NUCLEOTIDE SEQUENCE [LARGE SCALE GENOMIC DNA]</scope>
    <source>
        <strain evidence="6">ATCC 29082 / PCC 7421</strain>
    </source>
</reference>
<dbReference type="Proteomes" id="UP000000557">
    <property type="component" value="Chromosome"/>
</dbReference>
<dbReference type="SUPFAM" id="SSF52540">
    <property type="entry name" value="P-loop containing nucleoside triphosphate hydrolases"/>
    <property type="match status" value="1"/>
</dbReference>
<dbReference type="Pfam" id="PF25000">
    <property type="entry name" value="DUF7779"/>
    <property type="match status" value="1"/>
</dbReference>
<reference evidence="5 6" key="2">
    <citation type="journal article" date="2003" name="DNA Res.">
        <title>Complete genome structure of Gloeobacter violaceus PCC 7421, a cyanobacterium that lacks thylakoids (supplement).</title>
        <authorList>
            <person name="Nakamura Y."/>
            <person name="Kaneko T."/>
            <person name="Sato S."/>
            <person name="Mimuro M."/>
            <person name="Miyashita H."/>
            <person name="Tsuchiya T."/>
            <person name="Sasamoto S."/>
            <person name="Watanabe A."/>
            <person name="Kawashima K."/>
            <person name="Kishida Y."/>
            <person name="Kiyokawa C."/>
            <person name="Kohara M."/>
            <person name="Matsumoto M."/>
            <person name="Matsuno A."/>
            <person name="Nakazaki N."/>
            <person name="Shimpo S."/>
            <person name="Takeuchi C."/>
            <person name="Yamada M."/>
            <person name="Tabata S."/>
        </authorList>
    </citation>
    <scope>NUCLEOTIDE SEQUENCE [LARGE SCALE GENOMIC DNA]</scope>
    <source>
        <strain evidence="6">ATCC 29082 / PCC 7421</strain>
    </source>
</reference>
<accession>Q7NDZ0</accession>
<dbReference type="PhylomeDB" id="Q7NDZ0"/>
<dbReference type="SMART" id="SM00028">
    <property type="entry name" value="TPR"/>
    <property type="match status" value="9"/>
</dbReference>
<dbReference type="Gene3D" id="3.40.50.300">
    <property type="entry name" value="P-loop containing nucleotide triphosphate hydrolases"/>
    <property type="match status" value="1"/>
</dbReference>
<keyword evidence="6" id="KW-1185">Reference proteome</keyword>
<dbReference type="AlphaFoldDB" id="Q7NDZ0"/>
<dbReference type="InterPro" id="IPR011990">
    <property type="entry name" value="TPR-like_helical_dom_sf"/>
</dbReference>
<dbReference type="EMBL" id="BA000045">
    <property type="protein sequence ID" value="BAC92033.1"/>
    <property type="molecule type" value="Genomic_DNA"/>
</dbReference>
<feature type="coiled-coil region" evidence="2">
    <location>
        <begin position="806"/>
        <end position="840"/>
    </location>
</feature>
<keyword evidence="1" id="KW-0802">TPR repeat</keyword>
<dbReference type="OrthoDB" id="3193074at2"/>
<feature type="domain" description="NB-ARC" evidence="3">
    <location>
        <begin position="93"/>
        <end position="229"/>
    </location>
</feature>